<evidence type="ECO:0000256" key="5">
    <source>
        <dbReference type="ARBA" id="ARBA00022840"/>
    </source>
</evidence>
<dbReference type="Gene3D" id="3.30.420.110">
    <property type="entry name" value="MutS, connector domain"/>
    <property type="match status" value="1"/>
</dbReference>
<keyword evidence="6" id="KW-0238">DNA-binding</keyword>
<keyword evidence="4" id="KW-0227">DNA damage</keyword>
<dbReference type="Gene3D" id="3.40.1170.10">
    <property type="entry name" value="DNA repair protein MutS, domain I"/>
    <property type="match status" value="1"/>
</dbReference>
<dbReference type="Pfam" id="PF05192">
    <property type="entry name" value="MutS_III"/>
    <property type="match status" value="1"/>
</dbReference>
<dbReference type="AlphaFoldDB" id="A0A2L0ESD4"/>
<reference evidence="11 12" key="1">
    <citation type="submission" date="2015-09" db="EMBL/GenBank/DDBJ databases">
        <title>Sorangium comparison.</title>
        <authorList>
            <person name="Zaburannyi N."/>
            <person name="Bunk B."/>
            <person name="Overmann J."/>
            <person name="Mueller R."/>
        </authorList>
    </citation>
    <scope>NUCLEOTIDE SEQUENCE [LARGE SCALE GENOMIC DNA]</scope>
    <source>
        <strain evidence="11 12">So ce26</strain>
    </source>
</reference>
<name>A0A2L0ESD4_SORCE</name>
<organism evidence="11 12">
    <name type="scientific">Sorangium cellulosum</name>
    <name type="common">Polyangium cellulosum</name>
    <dbReference type="NCBI Taxonomy" id="56"/>
    <lineage>
        <taxon>Bacteria</taxon>
        <taxon>Pseudomonadati</taxon>
        <taxon>Myxococcota</taxon>
        <taxon>Polyangia</taxon>
        <taxon>Polyangiales</taxon>
        <taxon>Polyangiaceae</taxon>
        <taxon>Sorangium</taxon>
    </lineage>
</organism>
<dbReference type="InterPro" id="IPR045076">
    <property type="entry name" value="MutS"/>
</dbReference>
<dbReference type="EMBL" id="CP012673">
    <property type="protein sequence ID" value="AUX42180.1"/>
    <property type="molecule type" value="Genomic_DNA"/>
</dbReference>
<keyword evidence="5" id="KW-0067">ATP-binding</keyword>
<dbReference type="InterPro" id="IPR007696">
    <property type="entry name" value="DNA_mismatch_repair_MutS_core"/>
</dbReference>
<feature type="compositionally biased region" description="Basic and acidic residues" evidence="9">
    <location>
        <begin position="816"/>
        <end position="833"/>
    </location>
</feature>
<feature type="region of interest" description="Disordered" evidence="9">
    <location>
        <begin position="554"/>
        <end position="947"/>
    </location>
</feature>
<dbReference type="GO" id="GO:0140664">
    <property type="term" value="F:ATP-dependent DNA damage sensor activity"/>
    <property type="evidence" value="ECO:0007669"/>
    <property type="project" value="InterPro"/>
</dbReference>
<comment type="similarity">
    <text evidence="1">Belongs to the DNA mismatch repair MutS family.</text>
</comment>
<dbReference type="InterPro" id="IPR036678">
    <property type="entry name" value="MutS_con_dom_sf"/>
</dbReference>
<feature type="compositionally biased region" description="Basic residues" evidence="9">
    <location>
        <begin position="585"/>
        <end position="609"/>
    </location>
</feature>
<dbReference type="Proteomes" id="UP000238348">
    <property type="component" value="Chromosome"/>
</dbReference>
<evidence type="ECO:0000256" key="1">
    <source>
        <dbReference type="ARBA" id="ARBA00006271"/>
    </source>
</evidence>
<protein>
    <recommendedName>
        <fullName evidence="2">DNA mismatch repair protein MutS</fullName>
    </recommendedName>
</protein>
<gene>
    <name evidence="11" type="ORF">SOCE26_036070</name>
</gene>
<dbReference type="GO" id="GO:0005524">
    <property type="term" value="F:ATP binding"/>
    <property type="evidence" value="ECO:0007669"/>
    <property type="project" value="UniProtKB-KW"/>
</dbReference>
<keyword evidence="3" id="KW-0547">Nucleotide-binding</keyword>
<dbReference type="Gene3D" id="1.10.1420.10">
    <property type="match status" value="2"/>
</dbReference>
<proteinExistence type="inferred from homology"/>
<dbReference type="SUPFAM" id="SSF55271">
    <property type="entry name" value="DNA repair protein MutS, domain I"/>
    <property type="match status" value="1"/>
</dbReference>
<accession>A0A2L0ESD4</accession>
<feature type="compositionally biased region" description="Basic and acidic residues" evidence="9">
    <location>
        <begin position="660"/>
        <end position="669"/>
    </location>
</feature>
<feature type="compositionally biased region" description="Basic and acidic residues" evidence="9">
    <location>
        <begin position="706"/>
        <end position="733"/>
    </location>
</feature>
<dbReference type="PANTHER" id="PTHR11361:SF34">
    <property type="entry name" value="DNA MISMATCH REPAIR PROTEIN MSH1, MITOCHONDRIAL"/>
    <property type="match status" value="1"/>
</dbReference>
<dbReference type="PANTHER" id="PTHR11361">
    <property type="entry name" value="DNA MISMATCH REPAIR PROTEIN MUTS FAMILY MEMBER"/>
    <property type="match status" value="1"/>
</dbReference>
<feature type="compositionally biased region" description="Basic residues" evidence="9">
    <location>
        <begin position="880"/>
        <end position="892"/>
    </location>
</feature>
<dbReference type="InterPro" id="IPR016151">
    <property type="entry name" value="DNA_mismatch_repair_MutS_N"/>
</dbReference>
<dbReference type="InterPro" id="IPR007695">
    <property type="entry name" value="DNA_mismatch_repair_MutS-lik_N"/>
</dbReference>
<evidence type="ECO:0000313" key="11">
    <source>
        <dbReference type="EMBL" id="AUX42180.1"/>
    </source>
</evidence>
<dbReference type="InterPro" id="IPR036187">
    <property type="entry name" value="DNA_mismatch_repair_MutS_sf"/>
</dbReference>
<comment type="function">
    <text evidence="8">This protein is involved in the repair of mismatches in DNA. It is possible that it carries out the mismatch recognition step. This protein has a weak ATPase activity.</text>
</comment>
<dbReference type="GO" id="GO:0030983">
    <property type="term" value="F:mismatched DNA binding"/>
    <property type="evidence" value="ECO:0007669"/>
    <property type="project" value="InterPro"/>
</dbReference>
<evidence type="ECO:0000313" key="12">
    <source>
        <dbReference type="Proteomes" id="UP000238348"/>
    </source>
</evidence>
<dbReference type="GO" id="GO:0005829">
    <property type="term" value="C:cytosol"/>
    <property type="evidence" value="ECO:0007669"/>
    <property type="project" value="TreeGrafter"/>
</dbReference>
<dbReference type="FunFam" id="3.40.1170.10:FF:000001">
    <property type="entry name" value="DNA mismatch repair protein MutS"/>
    <property type="match status" value="1"/>
</dbReference>
<evidence type="ECO:0000259" key="10">
    <source>
        <dbReference type="SMART" id="SM00533"/>
    </source>
</evidence>
<dbReference type="InterPro" id="IPR007860">
    <property type="entry name" value="DNA_mmatch_repair_MutS_con_dom"/>
</dbReference>
<feature type="compositionally biased region" description="Low complexity" evidence="9">
    <location>
        <begin position="747"/>
        <end position="757"/>
    </location>
</feature>
<sequence length="947" mass="102190">MHPSEQPAARKKLTPVMRQYEDAKALHPDAILFFRMGDFYEMFNDDAVLVSRALNLTLTARNKGDPDEVPMAGVPHHAAHGYIARLLALGHKVAICEQCGDPSKIKGLVPRQVVRVVTPGLVTDAEQLDARANHYLAAVDGGGVPRGDAGAAGGPYGLALLDLSTGELSAASIADAATLLAELARADPREALIARDLPDVRAAAASLACRAALREDEELDSAAIASILDDAALEPISAAALAEHPLPAARAAARALRFARRCSPGARIPVRRVAPHDTSGTLRIDETAQAHLELARAADGGRRGTLLDVIDCTVTPGGARLLRRRLLAPLADVAAIRRRLDEVELFVAHPRARGELRQALGGVGDLERLSVRALLGEATPRDLGCLRDGLAAAPVAVAAVRSIPDLAAADGPRGAAAPPGSEPLLADAAATDVVADVCAELTAALVERPPPNAREGGVFREGFDKELDEARAVEKNGTELILALEAKLRAQTGAPSLRVKYTRVFGWYIEVTRAHVGKVPDTFRRKQTVATGERYTNDELDDLADKIEHAGARARARDGALRAAARPGGEGRGPPPRARPEARRVGRRRRARRRRAPQRLRAAARHRGRGDRDPRRPPPGGRALRGRGALRAERHPPRPLGRAALADHRPQHGGQVDPDAPGRADRGPRADGQLRPGARGGDRPHRPHPLARGRERQRRARREHVHGRDARDGGDPARRHAALARDPRRDRPRHEHLRRPRDRLGRGRAPLRGGRLPRPVRDALPRAHGALVPRPGHRELLGRRARARRRRDLPPQARGGPGEPQLRRGGRAARGRPRERARPGARDPRDARVGRRAAGRQTRVPPRQEPRRRRAARPVRPGAAGGAAGAGGRHRDAPRRGRRPARAARRAAARGEAQGAARRRRPVAGRLAGGGRSPRPRRLSRAPRSPGARSRPRTRSSRTSRTP</sequence>
<feature type="compositionally biased region" description="Basic residues" evidence="9">
    <location>
        <begin position="685"/>
        <end position="705"/>
    </location>
</feature>
<evidence type="ECO:0000256" key="7">
    <source>
        <dbReference type="ARBA" id="ARBA00023204"/>
    </source>
</evidence>
<dbReference type="Pfam" id="PF01624">
    <property type="entry name" value="MutS_I"/>
    <property type="match status" value="1"/>
</dbReference>
<keyword evidence="7" id="KW-0234">DNA repair</keyword>
<dbReference type="Pfam" id="PF05188">
    <property type="entry name" value="MutS_II"/>
    <property type="match status" value="1"/>
</dbReference>
<evidence type="ECO:0000256" key="8">
    <source>
        <dbReference type="ARBA" id="ARBA00024647"/>
    </source>
</evidence>
<evidence type="ECO:0000256" key="2">
    <source>
        <dbReference type="ARBA" id="ARBA00021982"/>
    </source>
</evidence>
<feature type="domain" description="DNA mismatch repair protein MutS core" evidence="10">
    <location>
        <begin position="301"/>
        <end position="641"/>
    </location>
</feature>
<dbReference type="GO" id="GO:0006298">
    <property type="term" value="P:mismatch repair"/>
    <property type="evidence" value="ECO:0007669"/>
    <property type="project" value="InterPro"/>
</dbReference>
<dbReference type="SUPFAM" id="SSF48334">
    <property type="entry name" value="DNA repair protein MutS, domain III"/>
    <property type="match status" value="1"/>
</dbReference>
<evidence type="ECO:0000256" key="9">
    <source>
        <dbReference type="SAM" id="MobiDB-lite"/>
    </source>
</evidence>
<dbReference type="SUPFAM" id="SSF53150">
    <property type="entry name" value="DNA repair protein MutS, domain II"/>
    <property type="match status" value="1"/>
</dbReference>
<evidence type="ECO:0000256" key="6">
    <source>
        <dbReference type="ARBA" id="ARBA00023125"/>
    </source>
</evidence>
<evidence type="ECO:0000256" key="3">
    <source>
        <dbReference type="ARBA" id="ARBA00022741"/>
    </source>
</evidence>
<dbReference type="SMART" id="SM00533">
    <property type="entry name" value="MUTSd"/>
    <property type="match status" value="1"/>
</dbReference>
<evidence type="ECO:0000256" key="4">
    <source>
        <dbReference type="ARBA" id="ARBA00022763"/>
    </source>
</evidence>
<feature type="compositionally biased region" description="Basic residues" evidence="9">
    <location>
        <begin position="934"/>
        <end position="947"/>
    </location>
</feature>